<evidence type="ECO:0000313" key="5">
    <source>
        <dbReference type="EMBL" id="KAL1406742.1"/>
    </source>
</evidence>
<evidence type="ECO:0000256" key="3">
    <source>
        <dbReference type="ARBA" id="ARBA00023027"/>
    </source>
</evidence>
<dbReference type="Gene3D" id="3.40.50.720">
    <property type="entry name" value="NAD(P)-binding Rossmann-like Domain"/>
    <property type="match status" value="1"/>
</dbReference>
<evidence type="ECO:0000259" key="4">
    <source>
        <dbReference type="Pfam" id="PF01370"/>
    </source>
</evidence>
<evidence type="ECO:0000313" key="6">
    <source>
        <dbReference type="Proteomes" id="UP001565368"/>
    </source>
</evidence>
<evidence type="ECO:0000256" key="1">
    <source>
        <dbReference type="ARBA" id="ARBA00007637"/>
    </source>
</evidence>
<dbReference type="PANTHER" id="PTHR43103">
    <property type="entry name" value="NUCLEOSIDE-DIPHOSPHATE-SUGAR EPIMERASE"/>
    <property type="match status" value="1"/>
</dbReference>
<keyword evidence="6" id="KW-1185">Reference proteome</keyword>
<keyword evidence="2" id="KW-0560">Oxidoreductase</keyword>
<dbReference type="InterPro" id="IPR036291">
    <property type="entry name" value="NAD(P)-bd_dom_sf"/>
</dbReference>
<dbReference type="Pfam" id="PF01370">
    <property type="entry name" value="Epimerase"/>
    <property type="match status" value="1"/>
</dbReference>
<evidence type="ECO:0000256" key="2">
    <source>
        <dbReference type="ARBA" id="ARBA00023002"/>
    </source>
</evidence>
<dbReference type="SUPFAM" id="SSF51735">
    <property type="entry name" value="NAD(P)-binding Rossmann-fold domains"/>
    <property type="match status" value="1"/>
</dbReference>
<protein>
    <recommendedName>
        <fullName evidence="4">NAD-dependent epimerase/dehydratase domain-containing protein</fullName>
    </recommendedName>
</protein>
<reference evidence="5 6" key="1">
    <citation type="submission" date="2023-08" db="EMBL/GenBank/DDBJ databases">
        <title>Annotated Genome Sequence of Vanrija albida AlHP1.</title>
        <authorList>
            <person name="Herzog R."/>
        </authorList>
    </citation>
    <scope>NUCLEOTIDE SEQUENCE [LARGE SCALE GENOMIC DNA]</scope>
    <source>
        <strain evidence="5 6">AlHP1</strain>
    </source>
</reference>
<comment type="similarity">
    <text evidence="1">Belongs to the NAD(P)-dependent epimerase/dehydratase family.</text>
</comment>
<organism evidence="5 6">
    <name type="scientific">Vanrija albida</name>
    <dbReference type="NCBI Taxonomy" id="181172"/>
    <lineage>
        <taxon>Eukaryota</taxon>
        <taxon>Fungi</taxon>
        <taxon>Dikarya</taxon>
        <taxon>Basidiomycota</taxon>
        <taxon>Agaricomycotina</taxon>
        <taxon>Tremellomycetes</taxon>
        <taxon>Trichosporonales</taxon>
        <taxon>Trichosporonaceae</taxon>
        <taxon>Vanrija</taxon>
    </lineage>
</organism>
<dbReference type="PANTHER" id="PTHR43103:SF5">
    <property type="entry name" value="4-EPIMERASE, PUTATIVE (AFU_ORTHOLOGUE AFUA_7G00360)-RELATED"/>
    <property type="match status" value="1"/>
</dbReference>
<dbReference type="Proteomes" id="UP001565368">
    <property type="component" value="Unassembled WGS sequence"/>
</dbReference>
<comment type="caution">
    <text evidence="5">The sequence shown here is derived from an EMBL/GenBank/DDBJ whole genome shotgun (WGS) entry which is preliminary data.</text>
</comment>
<sequence>MPPPPTPLKIAITGCTGTVGTHVVRRALADGHAVVAIDCAPPAEGLSKIDAAEGSALSYVEADATDYDAFLAAAQGCTALIHLAAVYTLRAPDGTILREVPQHVIHNTNTAMSWNALSVARALGINRVVMASSVNAVGMIFSNRPRFDYIPLDEDHPLYPEDAYSVCKRESEIQSEAFARRYPGMRIASLRFHWVIPDELAYDPVALDSKKGTERDLWGWVSTTETARACMLALTAPEATFPPGHEAFFIVAPTAVQRRSSAELLAEHYPEITDVRRAFTGNEGFYDVSKAERMLGWKERAFLWTRE</sequence>
<dbReference type="RefSeq" id="XP_069206686.1">
    <property type="nucleotide sequence ID" value="XM_069354615.1"/>
</dbReference>
<name>A0ABR3PWL8_9TREE</name>
<proteinExistence type="inferred from homology"/>
<gene>
    <name evidence="5" type="ORF">Q8F55_006146</name>
</gene>
<accession>A0ABR3PWL8</accession>
<feature type="domain" description="NAD-dependent epimerase/dehydratase" evidence="4">
    <location>
        <begin position="10"/>
        <end position="192"/>
    </location>
</feature>
<dbReference type="GeneID" id="95987189"/>
<keyword evidence="3" id="KW-0520">NAD</keyword>
<dbReference type="EMBL" id="JBBXJM010000005">
    <property type="protein sequence ID" value="KAL1406742.1"/>
    <property type="molecule type" value="Genomic_DNA"/>
</dbReference>
<dbReference type="InterPro" id="IPR001509">
    <property type="entry name" value="Epimerase_deHydtase"/>
</dbReference>